<reference evidence="2" key="1">
    <citation type="submission" date="2020-08" db="EMBL/GenBank/DDBJ databases">
        <title>Lacibacter sp. S13-6-6 genome sequencing.</title>
        <authorList>
            <person name="Jin L."/>
        </authorList>
    </citation>
    <scope>NUCLEOTIDE SEQUENCE [LARGE SCALE GENOMIC DNA]</scope>
    <source>
        <strain evidence="2">S13-6-6</strain>
    </source>
</reference>
<accession>A0A7G5XFL4</accession>
<dbReference type="Gene3D" id="2.60.120.370">
    <property type="entry name" value="YhcH/YjgK/YiaL"/>
    <property type="match status" value="1"/>
</dbReference>
<dbReference type="PANTHER" id="PTHR34986">
    <property type="entry name" value="EVOLVED BETA-GALACTOSIDASE SUBUNIT BETA"/>
    <property type="match status" value="1"/>
</dbReference>
<dbReference type="Pfam" id="PF04074">
    <property type="entry name" value="DUF386"/>
    <property type="match status" value="1"/>
</dbReference>
<dbReference type="NCBIfam" id="TIGR00022">
    <property type="entry name" value="YhcH/YjgK/YiaL family protein"/>
    <property type="match status" value="1"/>
</dbReference>
<dbReference type="InterPro" id="IPR037012">
    <property type="entry name" value="NanQ/TabA/YiaL_sf"/>
</dbReference>
<evidence type="ECO:0000313" key="1">
    <source>
        <dbReference type="EMBL" id="QNA44267.1"/>
    </source>
</evidence>
<protein>
    <submittedName>
        <fullName evidence="1">YhcH/YjgK/YiaL family protein</fullName>
    </submittedName>
</protein>
<organism evidence="1 2">
    <name type="scientific">Lacibacter sediminis</name>
    <dbReference type="NCBI Taxonomy" id="2760713"/>
    <lineage>
        <taxon>Bacteria</taxon>
        <taxon>Pseudomonadati</taxon>
        <taxon>Bacteroidota</taxon>
        <taxon>Chitinophagia</taxon>
        <taxon>Chitinophagales</taxon>
        <taxon>Chitinophagaceae</taxon>
        <taxon>Lacibacter</taxon>
    </lineage>
</organism>
<gene>
    <name evidence="1" type="ORF">H4075_19720</name>
</gene>
<dbReference type="AlphaFoldDB" id="A0A7G5XFL4"/>
<dbReference type="InterPro" id="IPR004375">
    <property type="entry name" value="NanQ/TabA/YiaL"/>
</dbReference>
<dbReference type="EMBL" id="CP060007">
    <property type="protein sequence ID" value="QNA44267.1"/>
    <property type="molecule type" value="Genomic_DNA"/>
</dbReference>
<sequence>MIIDTIKNAPKYFSAHPLFAKAFEYIQQTDLGNAADGKSDIAEGLKAIISNAPGKTKETSLQKFECHNKNIDIQLCIRGIETIGWKPREKCTSPKGEYNDEKDVLFFDDAPDTYFQLTDGQFAIFYPEDVHAPMIGEGEIKKLVIKVKI</sequence>
<evidence type="ECO:0000313" key="2">
    <source>
        <dbReference type="Proteomes" id="UP000515344"/>
    </source>
</evidence>
<dbReference type="KEGG" id="lacs:H4075_19720"/>
<dbReference type="PANTHER" id="PTHR34986:SF1">
    <property type="entry name" value="PROTEIN YIAL"/>
    <property type="match status" value="1"/>
</dbReference>
<dbReference type="GO" id="GO:0005829">
    <property type="term" value="C:cytosol"/>
    <property type="evidence" value="ECO:0007669"/>
    <property type="project" value="TreeGrafter"/>
</dbReference>
<dbReference type="Proteomes" id="UP000515344">
    <property type="component" value="Chromosome"/>
</dbReference>
<proteinExistence type="predicted"/>
<dbReference type="SUPFAM" id="SSF51197">
    <property type="entry name" value="Clavaminate synthase-like"/>
    <property type="match status" value="1"/>
</dbReference>
<keyword evidence="2" id="KW-1185">Reference proteome</keyword>
<dbReference type="RefSeq" id="WP_182802529.1">
    <property type="nucleotide sequence ID" value="NZ_CP060007.1"/>
</dbReference>
<name>A0A7G5XFL4_9BACT</name>